<dbReference type="AlphaFoldDB" id="A0A4S5C025"/>
<dbReference type="OrthoDB" id="5363083at2"/>
<feature type="signal peptide" evidence="2">
    <location>
        <begin position="1"/>
        <end position="33"/>
    </location>
</feature>
<dbReference type="PANTHER" id="PTHR35936">
    <property type="entry name" value="MEMBRANE-BOUND LYTIC MUREIN TRANSGLYCOSYLASE F"/>
    <property type="match status" value="1"/>
</dbReference>
<evidence type="ECO:0000256" key="2">
    <source>
        <dbReference type="SAM" id="SignalP"/>
    </source>
</evidence>
<dbReference type="PANTHER" id="PTHR35936:SF17">
    <property type="entry name" value="ARGININE-BINDING EXTRACELLULAR PROTEIN ARTP"/>
    <property type="match status" value="1"/>
</dbReference>
<accession>A0A4S5C025</accession>
<dbReference type="Pfam" id="PF00497">
    <property type="entry name" value="SBP_bac_3"/>
    <property type="match status" value="1"/>
</dbReference>
<dbReference type="RefSeq" id="WP_136405285.1">
    <property type="nucleotide sequence ID" value="NZ_SSWX01000003.1"/>
</dbReference>
<evidence type="ECO:0000259" key="3">
    <source>
        <dbReference type="SMART" id="SM00062"/>
    </source>
</evidence>
<dbReference type="SMART" id="SM00062">
    <property type="entry name" value="PBPb"/>
    <property type="match status" value="1"/>
</dbReference>
<dbReference type="EMBL" id="SSWX01000003">
    <property type="protein sequence ID" value="THJ35686.1"/>
    <property type="molecule type" value="Genomic_DNA"/>
</dbReference>
<evidence type="ECO:0000256" key="1">
    <source>
        <dbReference type="ARBA" id="ARBA00022729"/>
    </source>
</evidence>
<dbReference type="Proteomes" id="UP000306236">
    <property type="component" value="Unassembled WGS sequence"/>
</dbReference>
<evidence type="ECO:0000313" key="4">
    <source>
        <dbReference type="EMBL" id="THJ35686.1"/>
    </source>
</evidence>
<name>A0A4S5C025_9BURK</name>
<dbReference type="InterPro" id="IPR001638">
    <property type="entry name" value="Solute-binding_3/MltF_N"/>
</dbReference>
<protein>
    <submittedName>
        <fullName evidence="4">Transporter substrate-binding domain-containing protein</fullName>
    </submittedName>
</protein>
<dbReference type="Gene3D" id="3.40.190.10">
    <property type="entry name" value="Periplasmic binding protein-like II"/>
    <property type="match status" value="2"/>
</dbReference>
<proteinExistence type="predicted"/>
<feature type="chain" id="PRO_5020520591" evidence="2">
    <location>
        <begin position="34"/>
        <end position="274"/>
    </location>
</feature>
<sequence length="274" mass="29610">MRTPFQLGKFLSTNLALFGAALAMAAAAAPAMADNALQAIKDRGTLRVGIMVDWPPYATSNARNEPAGYDADVAQLLADHLGTKLEYVVMTGPNRIPFLLTDKADVLIASLAITPERQKQVDFSNPYSAASMVLLGPEKNTIESPQDFLKYNIGVPRASTTDLGVTKVAPEGTRLRRFDDDASALQAMLVGQVDVAGTSSVIAADTQKRFPGKYKVQYIINEQAMGITIQKDRPELLAELNEFIATNVANGKLNEIFEKRVGMSLPPSVTNPQK</sequence>
<evidence type="ECO:0000313" key="5">
    <source>
        <dbReference type="Proteomes" id="UP000306236"/>
    </source>
</evidence>
<gene>
    <name evidence="4" type="ORF">E8K88_03645</name>
</gene>
<reference evidence="4 5" key="1">
    <citation type="submission" date="2019-04" db="EMBL/GenBank/DDBJ databases">
        <title>Lampropedia sp YIM MLB12 draf genome.</title>
        <authorList>
            <person name="Wang Y.-X."/>
        </authorList>
    </citation>
    <scope>NUCLEOTIDE SEQUENCE [LARGE SCALE GENOMIC DNA]</scope>
    <source>
        <strain evidence="4 5">YIM MLB12</strain>
    </source>
</reference>
<organism evidence="4 5">
    <name type="scientific">Lampropedia aestuarii</name>
    <dbReference type="NCBI Taxonomy" id="2562762"/>
    <lineage>
        <taxon>Bacteria</taxon>
        <taxon>Pseudomonadati</taxon>
        <taxon>Pseudomonadota</taxon>
        <taxon>Betaproteobacteria</taxon>
        <taxon>Burkholderiales</taxon>
        <taxon>Comamonadaceae</taxon>
        <taxon>Lampropedia</taxon>
    </lineage>
</organism>
<keyword evidence="1 2" id="KW-0732">Signal</keyword>
<comment type="caution">
    <text evidence="4">The sequence shown here is derived from an EMBL/GenBank/DDBJ whole genome shotgun (WGS) entry which is preliminary data.</text>
</comment>
<feature type="domain" description="Solute-binding protein family 3/N-terminal" evidence="3">
    <location>
        <begin position="45"/>
        <end position="264"/>
    </location>
</feature>
<keyword evidence="5" id="KW-1185">Reference proteome</keyword>
<dbReference type="SUPFAM" id="SSF53850">
    <property type="entry name" value="Periplasmic binding protein-like II"/>
    <property type="match status" value="1"/>
</dbReference>